<evidence type="ECO:0000256" key="9">
    <source>
        <dbReference type="SAM" id="SignalP"/>
    </source>
</evidence>
<evidence type="ECO:0000256" key="3">
    <source>
        <dbReference type="ARBA" id="ARBA00022692"/>
    </source>
</evidence>
<dbReference type="PANTHER" id="PTHR11537">
    <property type="entry name" value="VOLTAGE-GATED POTASSIUM CHANNEL"/>
    <property type="match status" value="1"/>
</dbReference>
<dbReference type="GO" id="GO:0008076">
    <property type="term" value="C:voltage-gated potassium channel complex"/>
    <property type="evidence" value="ECO:0007669"/>
    <property type="project" value="InterPro"/>
</dbReference>
<feature type="transmembrane region" description="Helical" evidence="8">
    <location>
        <begin position="257"/>
        <end position="278"/>
    </location>
</feature>
<evidence type="ECO:0000256" key="5">
    <source>
        <dbReference type="ARBA" id="ARBA00023065"/>
    </source>
</evidence>
<dbReference type="Gene3D" id="3.40.190.10">
    <property type="entry name" value="Periplasmic binding protein-like II"/>
    <property type="match status" value="1"/>
</dbReference>
<accession>A0A7M5UXT4</accession>
<keyword evidence="4 8" id="KW-1133">Transmembrane helix</keyword>
<dbReference type="GO" id="GO:0015276">
    <property type="term" value="F:ligand-gated monoatomic ion channel activity"/>
    <property type="evidence" value="ECO:0007669"/>
    <property type="project" value="InterPro"/>
</dbReference>
<keyword evidence="3 8" id="KW-0812">Transmembrane</keyword>
<name>A0A7M5UXT4_9CNID</name>
<keyword evidence="7" id="KW-0407">Ion channel</keyword>
<comment type="subcellular location">
    <subcellularLocation>
        <location evidence="1">Membrane</location>
        <topology evidence="1">Multi-pass membrane protein</topology>
    </subcellularLocation>
</comment>
<dbReference type="Gene3D" id="1.10.287.70">
    <property type="match status" value="1"/>
</dbReference>
<feature type="signal peptide" evidence="9">
    <location>
        <begin position="1"/>
        <end position="16"/>
    </location>
</feature>
<evidence type="ECO:0000256" key="4">
    <source>
        <dbReference type="ARBA" id="ARBA00022989"/>
    </source>
</evidence>
<evidence type="ECO:0000313" key="12">
    <source>
        <dbReference type="Proteomes" id="UP000594262"/>
    </source>
</evidence>
<evidence type="ECO:0000256" key="8">
    <source>
        <dbReference type="SAM" id="Phobius"/>
    </source>
</evidence>
<dbReference type="AlphaFoldDB" id="A0A7M5UXT4"/>
<feature type="transmembrane region" description="Helical" evidence="8">
    <location>
        <begin position="225"/>
        <end position="245"/>
    </location>
</feature>
<feature type="transmembrane region" description="Helical" evidence="8">
    <location>
        <begin position="194"/>
        <end position="213"/>
    </location>
</feature>
<dbReference type="InterPro" id="IPR028325">
    <property type="entry name" value="VG_K_chnl"/>
</dbReference>
<dbReference type="OrthoDB" id="297496at2759"/>
<dbReference type="RefSeq" id="XP_066929874.1">
    <property type="nucleotide sequence ID" value="XM_067073773.1"/>
</dbReference>
<sequence length="524" mass="61004">MRCIIFLYILLPAVLSVDLDYKNLADYAKKWQKGRSKPIKCTVHLIGWNNNPPYFYQSDVPGDSEHDKEIWITTTGIIPEILTRILHKTEHWSKEKLNVKYAYEIQNETFSFTTEQELIDLVSDRDVKRPLNTFNVSASSNEVFILAGTTFYTENEKLYKRMKIVTTENSVIIVRTKDILLLHRFFNGIWKCKGVIFFAVTCAVNLAAVIWVIERQSNMGFEKTFGAGLWTSFWYCFVTMTTVGYGDKVPKHFISRFLCLAWMLFGLMLTAIITTTIMEAVQEEFPKVGKRIAVKNDSTQQAVLTTKISAFPVPYQTAEEVLEAVRREEVDAGFLDSPVAAYLFKEHKIEDLKIESRFLVKSWVFGYVFQAVWDECSAFFLNQTLPEDTMSSYKSIFVPTYHIKHYYARDFLEFFITSNDEGLVYYMTIFAAILIFLGVLTELLIKLNNWYQVRQQYGGNCMTATMIRRQRLRSDRESLLQKEAEDEIMKELETEVFDKIQELKERLMQVNNHEQIIIGKETQA</sequence>
<organism evidence="11 12">
    <name type="scientific">Clytia hemisphaerica</name>
    <dbReference type="NCBI Taxonomy" id="252671"/>
    <lineage>
        <taxon>Eukaryota</taxon>
        <taxon>Metazoa</taxon>
        <taxon>Cnidaria</taxon>
        <taxon>Hydrozoa</taxon>
        <taxon>Hydroidolina</taxon>
        <taxon>Leptothecata</taxon>
        <taxon>Obeliida</taxon>
        <taxon>Clytiidae</taxon>
        <taxon>Clytia</taxon>
    </lineage>
</organism>
<evidence type="ECO:0000256" key="2">
    <source>
        <dbReference type="ARBA" id="ARBA00022448"/>
    </source>
</evidence>
<protein>
    <recommendedName>
        <fullName evidence="10">Potassium channel domain-containing protein</fullName>
    </recommendedName>
</protein>
<dbReference type="SUPFAM" id="SSF81324">
    <property type="entry name" value="Voltage-gated potassium channels"/>
    <property type="match status" value="1"/>
</dbReference>
<evidence type="ECO:0000256" key="6">
    <source>
        <dbReference type="ARBA" id="ARBA00023136"/>
    </source>
</evidence>
<feature type="transmembrane region" description="Helical" evidence="8">
    <location>
        <begin position="423"/>
        <end position="445"/>
    </location>
</feature>
<keyword evidence="6 8" id="KW-0472">Membrane</keyword>
<keyword evidence="5" id="KW-0406">Ion transport</keyword>
<keyword evidence="9" id="KW-0732">Signal</keyword>
<evidence type="ECO:0000313" key="11">
    <source>
        <dbReference type="EnsemblMetazoa" id="CLYHEMP004252.2"/>
    </source>
</evidence>
<keyword evidence="2" id="KW-0813">Transport</keyword>
<dbReference type="SUPFAM" id="SSF53850">
    <property type="entry name" value="Periplasmic binding protein-like II"/>
    <property type="match status" value="1"/>
</dbReference>
<feature type="chain" id="PRO_5029560604" description="Potassium channel domain-containing protein" evidence="9">
    <location>
        <begin position="17"/>
        <end position="524"/>
    </location>
</feature>
<dbReference type="GO" id="GO:0005251">
    <property type="term" value="F:delayed rectifier potassium channel activity"/>
    <property type="evidence" value="ECO:0007669"/>
    <property type="project" value="TreeGrafter"/>
</dbReference>
<dbReference type="GeneID" id="136817438"/>
<dbReference type="Proteomes" id="UP000594262">
    <property type="component" value="Unplaced"/>
</dbReference>
<evidence type="ECO:0000256" key="7">
    <source>
        <dbReference type="ARBA" id="ARBA00023303"/>
    </source>
</evidence>
<evidence type="ECO:0000256" key="1">
    <source>
        <dbReference type="ARBA" id="ARBA00004141"/>
    </source>
</evidence>
<dbReference type="EnsemblMetazoa" id="CLYHEMT004252.2">
    <property type="protein sequence ID" value="CLYHEMP004252.2"/>
    <property type="gene ID" value="CLYHEMG004252"/>
</dbReference>
<dbReference type="PANTHER" id="PTHR11537:SF252">
    <property type="entry name" value="POTASSIUM VOLTAGE-GATED CHANNEL PROTEIN SHAW"/>
    <property type="match status" value="1"/>
</dbReference>
<dbReference type="Pfam" id="PF07885">
    <property type="entry name" value="Ion_trans_2"/>
    <property type="match status" value="1"/>
</dbReference>
<evidence type="ECO:0000259" key="10">
    <source>
        <dbReference type="Pfam" id="PF07885"/>
    </source>
</evidence>
<dbReference type="GO" id="GO:0001508">
    <property type="term" value="P:action potential"/>
    <property type="evidence" value="ECO:0007669"/>
    <property type="project" value="TreeGrafter"/>
</dbReference>
<keyword evidence="12" id="KW-1185">Reference proteome</keyword>
<dbReference type="InterPro" id="IPR013099">
    <property type="entry name" value="K_chnl_dom"/>
</dbReference>
<reference evidence="11" key="1">
    <citation type="submission" date="2021-01" db="UniProtKB">
        <authorList>
            <consortium name="EnsemblMetazoa"/>
        </authorList>
    </citation>
    <scope>IDENTIFICATION</scope>
</reference>
<feature type="domain" description="Potassium channel" evidence="10">
    <location>
        <begin position="203"/>
        <end position="282"/>
    </location>
</feature>
<proteinExistence type="predicted"/>